<feature type="region of interest" description="Disordered" evidence="2">
    <location>
        <begin position="445"/>
        <end position="468"/>
    </location>
</feature>
<accession>A0A8S1SNE7</accession>
<evidence type="ECO:0000256" key="2">
    <source>
        <dbReference type="SAM" id="MobiDB-lite"/>
    </source>
</evidence>
<reference evidence="3" key="1">
    <citation type="submission" date="2021-01" db="EMBL/GenBank/DDBJ databases">
        <authorList>
            <consortium name="Genoscope - CEA"/>
            <person name="William W."/>
        </authorList>
    </citation>
    <scope>NUCLEOTIDE SEQUENCE</scope>
</reference>
<proteinExistence type="predicted"/>
<sequence length="468" mass="55673">MNQSNMTSNQLTNGVLDKSKPLFNQKLLKEKINELQNTILRTEKEYSQLNQGSNKTNTFSKAKQSINSFDKLQNQKDLQIENLIVENQKLVKTIQKLETKVKNIVQLQNENQILKQNFQDLKQEIELQTQKKTLKNDTNLSSDAALGFLAAKRSQEIQILSNEVKEIKQKNQNLQEKLDKLILENQHLQSIIKNSENQQFRSDSQNNSIKKNNLVEKLSDQNQTKQNEQIFLLQQELEDAKKTIMQLQKLNKTNQYTQSSYNYKFSNSNEKISKSQSLEPSQFDQDKRMKELEQKIKKLEFEKDNQIYNTKLECAQDLKQFQEKLKQEYNQKQQFENDYDKPTQDKVKKLSAENNKFQIMLERQNKEIMNMEKKLTDLLIQQEELQKNLQKEQQFQSYLKQEKSMLQNQLKEKDKEINDYKDDIIKLSKERQQLKDQIEKLKFEVKMNQNKSSNKPQSHQSEMSKRKR</sequence>
<comment type="caution">
    <text evidence="3">The sequence shown here is derived from an EMBL/GenBank/DDBJ whole genome shotgun (WGS) entry which is preliminary data.</text>
</comment>
<evidence type="ECO:0000313" key="4">
    <source>
        <dbReference type="Proteomes" id="UP000689195"/>
    </source>
</evidence>
<evidence type="ECO:0000313" key="3">
    <source>
        <dbReference type="EMBL" id="CAD8139984.1"/>
    </source>
</evidence>
<keyword evidence="1" id="KW-0175">Coiled coil</keyword>
<dbReference type="Proteomes" id="UP000689195">
    <property type="component" value="Unassembled WGS sequence"/>
</dbReference>
<evidence type="ECO:0000256" key="1">
    <source>
        <dbReference type="SAM" id="Coils"/>
    </source>
</evidence>
<feature type="compositionally biased region" description="Polar residues" evidence="2">
    <location>
        <begin position="447"/>
        <end position="461"/>
    </location>
</feature>
<organism evidence="3 4">
    <name type="scientific">Paramecium pentaurelia</name>
    <dbReference type="NCBI Taxonomy" id="43138"/>
    <lineage>
        <taxon>Eukaryota</taxon>
        <taxon>Sar</taxon>
        <taxon>Alveolata</taxon>
        <taxon>Ciliophora</taxon>
        <taxon>Intramacronucleata</taxon>
        <taxon>Oligohymenophorea</taxon>
        <taxon>Peniculida</taxon>
        <taxon>Parameciidae</taxon>
        <taxon>Paramecium</taxon>
    </lineage>
</organism>
<keyword evidence="4" id="KW-1185">Reference proteome</keyword>
<dbReference type="EMBL" id="CAJJDO010000008">
    <property type="protein sequence ID" value="CAD8139984.1"/>
    <property type="molecule type" value="Genomic_DNA"/>
</dbReference>
<feature type="coiled-coil region" evidence="1">
    <location>
        <begin position="25"/>
        <end position="52"/>
    </location>
</feature>
<feature type="coiled-coil region" evidence="1">
    <location>
        <begin position="80"/>
        <end position="198"/>
    </location>
</feature>
<gene>
    <name evidence="3" type="ORF">PPENT_87.1.T0080394</name>
</gene>
<dbReference type="AlphaFoldDB" id="A0A8S1SNE7"/>
<dbReference type="OrthoDB" id="304847at2759"/>
<protein>
    <submittedName>
        <fullName evidence="3">Uncharacterized protein</fullName>
    </submittedName>
</protein>
<name>A0A8S1SNE7_9CILI</name>